<feature type="region of interest" description="Disordered" evidence="2">
    <location>
        <begin position="1"/>
        <end position="130"/>
    </location>
</feature>
<evidence type="ECO:0000256" key="1">
    <source>
        <dbReference type="ARBA" id="ARBA00005417"/>
    </source>
</evidence>
<feature type="compositionally biased region" description="Basic and acidic residues" evidence="2">
    <location>
        <begin position="27"/>
        <end position="36"/>
    </location>
</feature>
<comment type="similarity">
    <text evidence="1">Belongs to the ABC transporter superfamily.</text>
</comment>
<evidence type="ECO:0000256" key="2">
    <source>
        <dbReference type="SAM" id="MobiDB-lite"/>
    </source>
</evidence>
<evidence type="ECO:0000259" key="3">
    <source>
        <dbReference type="PROSITE" id="PS50893"/>
    </source>
</evidence>
<dbReference type="RefSeq" id="WP_100512353.1">
    <property type="nucleotide sequence ID" value="NZ_PEBK01000002.1"/>
</dbReference>
<dbReference type="PROSITE" id="PS50893">
    <property type="entry name" value="ABC_TRANSPORTER_2"/>
    <property type="match status" value="1"/>
</dbReference>
<gene>
    <name evidence="4" type="ORF">CSQ87_02825</name>
</gene>
<dbReference type="GO" id="GO:0022857">
    <property type="term" value="F:transmembrane transporter activity"/>
    <property type="evidence" value="ECO:0007669"/>
    <property type="project" value="TreeGrafter"/>
</dbReference>
<evidence type="ECO:0000313" key="5">
    <source>
        <dbReference type="Proteomes" id="UP000231451"/>
    </source>
</evidence>
<feature type="compositionally biased region" description="Acidic residues" evidence="2">
    <location>
        <begin position="83"/>
        <end position="106"/>
    </location>
</feature>
<keyword evidence="5" id="KW-1185">Reference proteome</keyword>
<feature type="domain" description="ABC transporter" evidence="3">
    <location>
        <begin position="147"/>
        <end position="356"/>
    </location>
</feature>
<reference evidence="4 5" key="1">
    <citation type="submission" date="2017-10" db="EMBL/GenBank/DDBJ databases">
        <title>Draft genome sequences of strains TRE 1, TRE 9, TRE H and TRI 7, isolated from tamarins, belonging to four potential novel Bifidobacterium species.</title>
        <authorList>
            <person name="Mattarelli P."/>
            <person name="Modesto M."/>
            <person name="Puglisi E."/>
            <person name="Morelli L."/>
            <person name="Spezio C."/>
            <person name="Bonetti A."/>
            <person name="Sandri C."/>
        </authorList>
    </citation>
    <scope>NUCLEOTIDE SEQUENCE [LARGE SCALE GENOMIC DNA]</scope>
    <source>
        <strain evidence="5">TRI7</strain>
    </source>
</reference>
<dbReference type="Proteomes" id="UP000231451">
    <property type="component" value="Unassembled WGS sequence"/>
</dbReference>
<dbReference type="PANTHER" id="PTHR24220:SF689">
    <property type="entry name" value="LIPOPROTEIN-RELEASING SYSTEM ATP-BINDING PROTEIN LOLD"/>
    <property type="match status" value="1"/>
</dbReference>
<dbReference type="EMBL" id="PEBK01000002">
    <property type="protein sequence ID" value="PJM75819.1"/>
    <property type="molecule type" value="Genomic_DNA"/>
</dbReference>
<dbReference type="InterPro" id="IPR003439">
    <property type="entry name" value="ABC_transporter-like_ATP-bd"/>
</dbReference>
<comment type="caution">
    <text evidence="4">The sequence shown here is derived from an EMBL/GenBank/DDBJ whole genome shotgun (WGS) entry which is preliminary data.</text>
</comment>
<protein>
    <recommendedName>
        <fullName evidence="3">ABC transporter domain-containing protein</fullName>
    </recommendedName>
</protein>
<dbReference type="AlphaFoldDB" id="A0A2M9HG96"/>
<dbReference type="InterPro" id="IPR015854">
    <property type="entry name" value="ABC_transpr_LolD-like"/>
</dbReference>
<dbReference type="PANTHER" id="PTHR24220">
    <property type="entry name" value="IMPORT ATP-BINDING PROTEIN"/>
    <property type="match status" value="1"/>
</dbReference>
<dbReference type="GO" id="GO:0005886">
    <property type="term" value="C:plasma membrane"/>
    <property type="evidence" value="ECO:0007669"/>
    <property type="project" value="TreeGrafter"/>
</dbReference>
<sequence length="358" mass="39568">MSDKTTDTDKIDDKTTETNKPTDTTTEPDKIDRTEPVFDIVYDDPTNAEETVEEIRVTPSMTAGGEEDDSPEDQAGPGQAEPAEPESDDETDDETGDKTDDETDEPSEPKVTADDPEAEQVEHAASAVDRELKSRKDTFTFKTYPTLALKHVSVAAGRGGAGGDVLHDVSLEFYQRRTHAVLVSSEAERMAVTGLLAGIVRPTDGKVQFKSQDLHEYTPQEFRGHFMGFIPQRGAVRTDWSAVRNLVAAMDASNRNFLRPKPILAEQLLQQVDFPEEMANKPLTAVKELDRRRAAIARALSCEPSVILADEPTSQLGEETAETVWDLLSGLTRHDDYCVIIVTEDRDLANRADVTYEI</sequence>
<dbReference type="OrthoDB" id="3239808at2"/>
<accession>A0A2M9HG96</accession>
<dbReference type="GO" id="GO:0016887">
    <property type="term" value="F:ATP hydrolysis activity"/>
    <property type="evidence" value="ECO:0007669"/>
    <property type="project" value="InterPro"/>
</dbReference>
<proteinExistence type="inferred from homology"/>
<name>A0A2M9HG96_9BIFI</name>
<organism evidence="4 5">
    <name type="scientific">Bifidobacterium simiarum</name>
    <dbReference type="NCBI Taxonomy" id="2045441"/>
    <lineage>
        <taxon>Bacteria</taxon>
        <taxon>Bacillati</taxon>
        <taxon>Actinomycetota</taxon>
        <taxon>Actinomycetes</taxon>
        <taxon>Bifidobacteriales</taxon>
        <taxon>Bifidobacteriaceae</taxon>
        <taxon>Bifidobacterium</taxon>
    </lineage>
</organism>
<dbReference type="InterPro" id="IPR027417">
    <property type="entry name" value="P-loop_NTPase"/>
</dbReference>
<dbReference type="Gene3D" id="3.40.50.300">
    <property type="entry name" value="P-loop containing nucleotide triphosphate hydrolases"/>
    <property type="match status" value="1"/>
</dbReference>
<dbReference type="GO" id="GO:0005524">
    <property type="term" value="F:ATP binding"/>
    <property type="evidence" value="ECO:0007669"/>
    <property type="project" value="InterPro"/>
</dbReference>
<feature type="compositionally biased region" description="Basic and acidic residues" evidence="2">
    <location>
        <begin position="1"/>
        <end position="17"/>
    </location>
</feature>
<dbReference type="SUPFAM" id="SSF52540">
    <property type="entry name" value="P-loop containing nucleoside triphosphate hydrolases"/>
    <property type="match status" value="1"/>
</dbReference>
<evidence type="ECO:0000313" key="4">
    <source>
        <dbReference type="EMBL" id="PJM75819.1"/>
    </source>
</evidence>
<dbReference type="Pfam" id="PF00005">
    <property type="entry name" value="ABC_tran"/>
    <property type="match status" value="1"/>
</dbReference>